<protein>
    <recommendedName>
        <fullName evidence="5">PEP-CTERM sorting domain-containing protein</fullName>
    </recommendedName>
</protein>
<gene>
    <name evidence="3" type="ORF">RM544_11485</name>
</gene>
<keyword evidence="2" id="KW-0732">Signal</keyword>
<feature type="signal peptide" evidence="2">
    <location>
        <begin position="1"/>
        <end position="20"/>
    </location>
</feature>
<keyword evidence="1" id="KW-0812">Transmembrane</keyword>
<organism evidence="3 4">
    <name type="scientific">Brumicola blandensis</name>
    <dbReference type="NCBI Taxonomy" id="3075611"/>
    <lineage>
        <taxon>Bacteria</taxon>
        <taxon>Pseudomonadati</taxon>
        <taxon>Pseudomonadota</taxon>
        <taxon>Gammaproteobacteria</taxon>
        <taxon>Alteromonadales</taxon>
        <taxon>Alteromonadaceae</taxon>
        <taxon>Brumicola</taxon>
    </lineage>
</organism>
<evidence type="ECO:0000313" key="4">
    <source>
        <dbReference type="Proteomes" id="UP001249020"/>
    </source>
</evidence>
<accession>A0AAW8R483</accession>
<dbReference type="Proteomes" id="UP001249020">
    <property type="component" value="Unassembled WGS sequence"/>
</dbReference>
<reference evidence="3 4" key="1">
    <citation type="submission" date="2023-09" db="EMBL/GenBank/DDBJ databases">
        <authorList>
            <person name="Rey-Velasco X."/>
        </authorList>
    </citation>
    <scope>NUCLEOTIDE SEQUENCE [LARGE SCALE GENOMIC DNA]</scope>
    <source>
        <strain evidence="3 4">W409</strain>
    </source>
</reference>
<evidence type="ECO:0000313" key="3">
    <source>
        <dbReference type="EMBL" id="MDT0583162.1"/>
    </source>
</evidence>
<dbReference type="AlphaFoldDB" id="A0AAW8R483"/>
<dbReference type="EMBL" id="JAVRIE010000004">
    <property type="protein sequence ID" value="MDT0583162.1"/>
    <property type="molecule type" value="Genomic_DNA"/>
</dbReference>
<evidence type="ECO:0008006" key="5">
    <source>
        <dbReference type="Google" id="ProtNLM"/>
    </source>
</evidence>
<evidence type="ECO:0000256" key="2">
    <source>
        <dbReference type="SAM" id="SignalP"/>
    </source>
</evidence>
<dbReference type="RefSeq" id="WP_311361930.1">
    <property type="nucleotide sequence ID" value="NZ_JAVRIE010000004.1"/>
</dbReference>
<feature type="chain" id="PRO_5043970338" description="PEP-CTERM sorting domain-containing protein" evidence="2">
    <location>
        <begin position="21"/>
        <end position="210"/>
    </location>
</feature>
<keyword evidence="1" id="KW-1133">Transmembrane helix</keyword>
<sequence length="210" mass="22271">MKSLFISTLMFLVFAFKSHAGLIFTLEGTTGSSDYTLTASGEYSNNGFSATSNNSGCCFRLIRDDISVGWWAPTGGWSGAIFASGLPAVTGVTGNILFNFSGDVVTTRTASNIWNSSYVWLPGSINALWPTISSGQNVSMAGSGTINFSSVITFEQLNQGSYTYNTVGTTDTVTYVVRERSDSTDLSSPGALGLILIGFLLVGRSALIKR</sequence>
<keyword evidence="1" id="KW-0472">Membrane</keyword>
<keyword evidence="4" id="KW-1185">Reference proteome</keyword>
<proteinExistence type="predicted"/>
<evidence type="ECO:0000256" key="1">
    <source>
        <dbReference type="SAM" id="Phobius"/>
    </source>
</evidence>
<name>A0AAW8R483_9ALTE</name>
<comment type="caution">
    <text evidence="3">The sequence shown here is derived from an EMBL/GenBank/DDBJ whole genome shotgun (WGS) entry which is preliminary data.</text>
</comment>
<feature type="transmembrane region" description="Helical" evidence="1">
    <location>
        <begin position="186"/>
        <end position="207"/>
    </location>
</feature>